<sequence>MRLPKLLHAAAPFYAWLSQVPNSPISISIIGDKPSCARPLVFISSFIAVACLAGCSTGLVQSSASSPQPSSSDDSSLSSELAASAANFVDSAGVVTHLSYTDTPYYTHFPAVLSALEALGIHHIRDGYYPWPSSSPIVQAHNQLAAAGIKCDYVVPYNTATTPQSIESFAPEVGDMESLELPNECDLAGNCGGATGAGGIQNMLSLLPTVRAAASDLNLPLLGPSLTQQSSFATVGNLSSELSVNNLHIYFGGLNPGNEGWGVGVDAEGNGYGSIPWWLDQAAIDAPGLPSVITETGYMAYPSTTTPYTLPESVEASYIPRTLLLAYTYGLKKTYFYELLDEVSSPGYGLLHGDLTPKPAFTALQNLLALLNDSGGGSFIPGSLQYSISGAVPALNYLLLQKHDGSSWLVLWLEESSWDQNTATSIPVAPANISINLSSLYQATTDYQFDSNGNATPFNQPMHGNSTSLTVTDKISIVRIVPR</sequence>
<gene>
    <name evidence="1" type="ORF">SBA5_40022</name>
</gene>
<accession>A0A2N9LJP8</accession>
<dbReference type="EMBL" id="OKRB01000097">
    <property type="protein sequence ID" value="SPE23497.1"/>
    <property type="molecule type" value="Genomic_DNA"/>
</dbReference>
<proteinExistence type="predicted"/>
<dbReference type="GO" id="GO:0030246">
    <property type="term" value="F:carbohydrate binding"/>
    <property type="evidence" value="ECO:0007669"/>
    <property type="project" value="UniProtKB-KW"/>
</dbReference>
<dbReference type="AlphaFoldDB" id="A0A2N9LJP8"/>
<name>A0A2N9LJP8_9BACT</name>
<dbReference type="Gene3D" id="3.20.20.80">
    <property type="entry name" value="Glycosidases"/>
    <property type="match status" value="1"/>
</dbReference>
<dbReference type="InterPro" id="IPR017853">
    <property type="entry name" value="GH"/>
</dbReference>
<dbReference type="SUPFAM" id="SSF51445">
    <property type="entry name" value="(Trans)glycosidases"/>
    <property type="match status" value="1"/>
</dbReference>
<evidence type="ECO:0000313" key="2">
    <source>
        <dbReference type="Proteomes" id="UP000239735"/>
    </source>
</evidence>
<organism evidence="1 2">
    <name type="scientific">Candidatus Sulfuritelmatomonas gaucii</name>
    <dbReference type="NCBI Taxonomy" id="2043161"/>
    <lineage>
        <taxon>Bacteria</taxon>
        <taxon>Pseudomonadati</taxon>
        <taxon>Acidobacteriota</taxon>
        <taxon>Terriglobia</taxon>
        <taxon>Terriglobales</taxon>
        <taxon>Acidobacteriaceae</taxon>
        <taxon>Candidatus Sulfuritelmatomonas</taxon>
    </lineage>
</organism>
<evidence type="ECO:0000313" key="1">
    <source>
        <dbReference type="EMBL" id="SPE23497.1"/>
    </source>
</evidence>
<dbReference type="Proteomes" id="UP000239735">
    <property type="component" value="Unassembled WGS sequence"/>
</dbReference>
<protein>
    <submittedName>
        <fullName evidence="1">Ricin B lectin</fullName>
    </submittedName>
</protein>
<keyword evidence="1" id="KW-0430">Lectin</keyword>
<reference evidence="2" key="1">
    <citation type="submission" date="2018-02" db="EMBL/GenBank/DDBJ databases">
        <authorList>
            <person name="Hausmann B."/>
        </authorList>
    </citation>
    <scope>NUCLEOTIDE SEQUENCE [LARGE SCALE GENOMIC DNA]</scope>
    <source>
        <strain evidence="2">Peat soil MAG SbA5</strain>
    </source>
</reference>